<dbReference type="GO" id="GO:0047804">
    <property type="term" value="F:cysteine-S-conjugate beta-lyase activity"/>
    <property type="evidence" value="ECO:0007669"/>
    <property type="project" value="UniProtKB-EC"/>
</dbReference>
<dbReference type="EC" id="4.4.1.13" evidence="2"/>
<dbReference type="PANTHER" id="PTHR43525:SF2">
    <property type="entry name" value="CYSTATHIONINE BETA-LYASE-RELATED"/>
    <property type="match status" value="1"/>
</dbReference>
<dbReference type="GO" id="GO:0030170">
    <property type="term" value="F:pyridoxal phosphate binding"/>
    <property type="evidence" value="ECO:0007669"/>
    <property type="project" value="InterPro"/>
</dbReference>
<dbReference type="CDD" id="cd00609">
    <property type="entry name" value="AAT_like"/>
    <property type="match status" value="1"/>
</dbReference>
<comment type="caution">
    <text evidence="7">The sequence shown here is derived from an EMBL/GenBank/DDBJ whole genome shotgun (WGS) entry which is preliminary data.</text>
</comment>
<protein>
    <recommendedName>
        <fullName evidence="2">cysteine-S-conjugate beta-lyase</fullName>
        <ecNumber evidence="2">4.4.1.13</ecNumber>
    </recommendedName>
</protein>
<dbReference type="InterPro" id="IPR015424">
    <property type="entry name" value="PyrdxlP-dep_Trfase"/>
</dbReference>
<sequence>MSDPRDLLDPDALRARGSLKWTGMPADIAAWVAESDLGVAPVVLEAVHDAVGRGLLGYLPPAVRAALGEAFASWAGHAYDWHLDPARVRPVGHVTEGLRLAIDLFSRPGSPVILPTPAYMPFVTAPAVWGREVIQVPMARDAVGRPTLDLDAVDAAFRAGGHLFVLVNPQNPTGRVAERAELEALAEVVERHGGRVFADEIHAPLVHGSGRHVPYASVSPATAAHTVTGVSASKAWNIPGLKCAQVVLTNDADLETWRRHDDLLTEGASTVGAVANTAAYTHGRAWLADTLSYLDGNRHALAEGLAVDPRIGYRMPEGTYLAWLDLREALAALPTGAGPGAEPLGTWLRRTTGVALTDGALCGEAGAGHVRVNLAMPRPLVVEAGRRIAACLDR</sequence>
<dbReference type="OrthoDB" id="3224382at2"/>
<keyword evidence="4" id="KW-0456">Lyase</keyword>
<dbReference type="PANTHER" id="PTHR43525">
    <property type="entry name" value="PROTEIN MALY"/>
    <property type="match status" value="1"/>
</dbReference>
<evidence type="ECO:0000313" key="8">
    <source>
        <dbReference type="Proteomes" id="UP000321484"/>
    </source>
</evidence>
<dbReference type="InterPro" id="IPR015422">
    <property type="entry name" value="PyrdxlP-dep_Trfase_small"/>
</dbReference>
<comment type="cofactor">
    <cofactor evidence="1">
        <name>pyridoxal 5'-phosphate</name>
        <dbReference type="ChEBI" id="CHEBI:597326"/>
    </cofactor>
</comment>
<keyword evidence="7" id="KW-0032">Aminotransferase</keyword>
<name>A0A511YT27_9CELL</name>
<keyword evidence="3" id="KW-0663">Pyridoxal phosphate</keyword>
<gene>
    <name evidence="7" type="ORF">AFE02nite_00810</name>
</gene>
<dbReference type="GO" id="GO:0008483">
    <property type="term" value="F:transaminase activity"/>
    <property type="evidence" value="ECO:0007669"/>
    <property type="project" value="UniProtKB-KW"/>
</dbReference>
<evidence type="ECO:0000256" key="5">
    <source>
        <dbReference type="ARBA" id="ARBA00037974"/>
    </source>
</evidence>
<dbReference type="Proteomes" id="UP000321484">
    <property type="component" value="Unassembled WGS sequence"/>
</dbReference>
<organism evidence="7 8">
    <name type="scientific">Actinotalea fermentans</name>
    <dbReference type="NCBI Taxonomy" id="43671"/>
    <lineage>
        <taxon>Bacteria</taxon>
        <taxon>Bacillati</taxon>
        <taxon>Actinomycetota</taxon>
        <taxon>Actinomycetes</taxon>
        <taxon>Micrococcales</taxon>
        <taxon>Cellulomonadaceae</taxon>
        <taxon>Actinotalea</taxon>
    </lineage>
</organism>
<proteinExistence type="inferred from homology"/>
<dbReference type="RefSeq" id="WP_034243725.1">
    <property type="nucleotide sequence ID" value="NZ_BJYK01000001.1"/>
</dbReference>
<reference evidence="7 8" key="1">
    <citation type="submission" date="2019-07" db="EMBL/GenBank/DDBJ databases">
        <title>Whole genome shotgun sequence of Actinotalea fermentans NBRC 105374.</title>
        <authorList>
            <person name="Hosoyama A."/>
            <person name="Uohara A."/>
            <person name="Ohji S."/>
            <person name="Ichikawa N."/>
        </authorList>
    </citation>
    <scope>NUCLEOTIDE SEQUENCE [LARGE SCALE GENOMIC DNA]</scope>
    <source>
        <strain evidence="7 8">NBRC 105374</strain>
    </source>
</reference>
<accession>A0A511YT27</accession>
<keyword evidence="7" id="KW-0808">Transferase</keyword>
<keyword evidence="8" id="KW-1185">Reference proteome</keyword>
<dbReference type="Gene3D" id="3.40.640.10">
    <property type="entry name" value="Type I PLP-dependent aspartate aminotransferase-like (Major domain)"/>
    <property type="match status" value="1"/>
</dbReference>
<dbReference type="Gene3D" id="3.90.1150.10">
    <property type="entry name" value="Aspartate Aminotransferase, domain 1"/>
    <property type="match status" value="1"/>
</dbReference>
<dbReference type="AlphaFoldDB" id="A0A511YT27"/>
<feature type="domain" description="Aminotransferase class I/classII large" evidence="6">
    <location>
        <begin position="39"/>
        <end position="382"/>
    </location>
</feature>
<dbReference type="EMBL" id="BJYK01000001">
    <property type="protein sequence ID" value="GEN78347.1"/>
    <property type="molecule type" value="Genomic_DNA"/>
</dbReference>
<evidence type="ECO:0000256" key="4">
    <source>
        <dbReference type="ARBA" id="ARBA00023239"/>
    </source>
</evidence>
<evidence type="ECO:0000259" key="6">
    <source>
        <dbReference type="Pfam" id="PF00155"/>
    </source>
</evidence>
<evidence type="ECO:0000313" key="7">
    <source>
        <dbReference type="EMBL" id="GEN78347.1"/>
    </source>
</evidence>
<dbReference type="InterPro" id="IPR015421">
    <property type="entry name" value="PyrdxlP-dep_Trfase_major"/>
</dbReference>
<evidence type="ECO:0000256" key="3">
    <source>
        <dbReference type="ARBA" id="ARBA00022898"/>
    </source>
</evidence>
<dbReference type="InterPro" id="IPR051798">
    <property type="entry name" value="Class-II_PLP-Dep_Aminotrans"/>
</dbReference>
<evidence type="ECO:0000256" key="1">
    <source>
        <dbReference type="ARBA" id="ARBA00001933"/>
    </source>
</evidence>
<evidence type="ECO:0000256" key="2">
    <source>
        <dbReference type="ARBA" id="ARBA00012224"/>
    </source>
</evidence>
<dbReference type="Pfam" id="PF00155">
    <property type="entry name" value="Aminotran_1_2"/>
    <property type="match status" value="1"/>
</dbReference>
<dbReference type="InterPro" id="IPR004839">
    <property type="entry name" value="Aminotransferase_I/II_large"/>
</dbReference>
<dbReference type="SUPFAM" id="SSF53383">
    <property type="entry name" value="PLP-dependent transferases"/>
    <property type="match status" value="1"/>
</dbReference>
<comment type="similarity">
    <text evidence="5">Belongs to the class-II pyridoxal-phosphate-dependent aminotransferase family. MalY/PatB cystathionine beta-lyase subfamily.</text>
</comment>